<evidence type="ECO:0000256" key="1">
    <source>
        <dbReference type="SAM" id="Phobius"/>
    </source>
</evidence>
<evidence type="ECO:0000259" key="2">
    <source>
        <dbReference type="Pfam" id="PF00481"/>
    </source>
</evidence>
<keyword evidence="1" id="KW-0812">Transmembrane</keyword>
<dbReference type="InterPro" id="IPR036457">
    <property type="entry name" value="PPM-type-like_dom_sf"/>
</dbReference>
<keyword evidence="1" id="KW-0472">Membrane</keyword>
<feature type="domain" description="PPM-type phosphatase" evidence="2">
    <location>
        <begin position="61"/>
        <end position="134"/>
    </location>
</feature>
<evidence type="ECO:0000313" key="3">
    <source>
        <dbReference type="EMBL" id="KAJ9546615.1"/>
    </source>
</evidence>
<dbReference type="Proteomes" id="UP001172457">
    <property type="component" value="Chromosome 5"/>
</dbReference>
<protein>
    <recommendedName>
        <fullName evidence="2">PPM-type phosphatase domain-containing protein</fullName>
    </recommendedName>
</protein>
<organism evidence="3 4">
    <name type="scientific">Centaurea solstitialis</name>
    <name type="common">yellow star-thistle</name>
    <dbReference type="NCBI Taxonomy" id="347529"/>
    <lineage>
        <taxon>Eukaryota</taxon>
        <taxon>Viridiplantae</taxon>
        <taxon>Streptophyta</taxon>
        <taxon>Embryophyta</taxon>
        <taxon>Tracheophyta</taxon>
        <taxon>Spermatophyta</taxon>
        <taxon>Magnoliopsida</taxon>
        <taxon>eudicotyledons</taxon>
        <taxon>Gunneridae</taxon>
        <taxon>Pentapetalae</taxon>
        <taxon>asterids</taxon>
        <taxon>campanulids</taxon>
        <taxon>Asterales</taxon>
        <taxon>Asteraceae</taxon>
        <taxon>Carduoideae</taxon>
        <taxon>Cardueae</taxon>
        <taxon>Centaureinae</taxon>
        <taxon>Centaurea</taxon>
    </lineage>
</organism>
<dbReference type="Pfam" id="PF00481">
    <property type="entry name" value="PP2C"/>
    <property type="match status" value="1"/>
</dbReference>
<dbReference type="InterPro" id="IPR001932">
    <property type="entry name" value="PPM-type_phosphatase-like_dom"/>
</dbReference>
<dbReference type="SUPFAM" id="SSF81606">
    <property type="entry name" value="PP2C-like"/>
    <property type="match status" value="1"/>
</dbReference>
<keyword evidence="4" id="KW-1185">Reference proteome</keyword>
<keyword evidence="1" id="KW-1133">Transmembrane helix</keyword>
<evidence type="ECO:0000313" key="4">
    <source>
        <dbReference type="Proteomes" id="UP001172457"/>
    </source>
</evidence>
<proteinExistence type="predicted"/>
<comment type="caution">
    <text evidence="3">The sequence shown here is derived from an EMBL/GenBank/DDBJ whole genome shotgun (WGS) entry which is preliminary data.</text>
</comment>
<dbReference type="AlphaFoldDB" id="A0AA38SPS0"/>
<feature type="transmembrane region" description="Helical" evidence="1">
    <location>
        <begin position="20"/>
        <end position="44"/>
    </location>
</feature>
<name>A0AA38SPS0_9ASTR</name>
<dbReference type="Gene3D" id="3.60.40.10">
    <property type="entry name" value="PPM-type phosphatase domain"/>
    <property type="match status" value="1"/>
</dbReference>
<sequence length="167" mass="17418">MMVVVADLKMMMKMIDGDGVTVVMVVAVADLKMIGGGGVTMVVVDVDLKMTGSGGDGDGGGVTVVFDGQGGVDTTSFTKPNILESIVQDSNFPNGVKKTIKNAFANADHTLADTSSLDNSSGTTDLTVLIFGRRNSVIAGCSISYDILKTQQDTSDPEQHQLQDSSH</sequence>
<reference evidence="3" key="1">
    <citation type="submission" date="2023-03" db="EMBL/GenBank/DDBJ databases">
        <title>Chromosome-scale reference genome and RAD-based genetic map of yellow starthistle (Centaurea solstitialis) reveal putative structural variation and QTLs associated with invader traits.</title>
        <authorList>
            <person name="Reatini B."/>
            <person name="Cang F.A."/>
            <person name="Jiang Q."/>
            <person name="Mckibben M.T.W."/>
            <person name="Barker M.S."/>
            <person name="Rieseberg L.H."/>
            <person name="Dlugosch K.M."/>
        </authorList>
    </citation>
    <scope>NUCLEOTIDE SEQUENCE</scope>
    <source>
        <strain evidence="3">CAN-66</strain>
        <tissue evidence="3">Leaf</tissue>
    </source>
</reference>
<accession>A0AA38SPS0</accession>
<gene>
    <name evidence="3" type="ORF">OSB04_019158</name>
</gene>
<dbReference type="EMBL" id="JARYMX010000005">
    <property type="protein sequence ID" value="KAJ9546615.1"/>
    <property type="molecule type" value="Genomic_DNA"/>
</dbReference>